<keyword evidence="16 21" id="KW-0326">Glycosidase</keyword>
<keyword evidence="22" id="KW-1185">Reference proteome</keyword>
<feature type="domain" description="Formamidopyrimidine-DNA glycosylase catalytic" evidence="20">
    <location>
        <begin position="2"/>
        <end position="112"/>
    </location>
</feature>
<gene>
    <name evidence="21" type="ORF">J2Z69_000810</name>
</gene>
<dbReference type="InterPro" id="IPR010979">
    <property type="entry name" value="Ribosomal_uS13-like_H2TH"/>
</dbReference>
<dbReference type="InterPro" id="IPR035937">
    <property type="entry name" value="FPG_N"/>
</dbReference>
<dbReference type="PANTHER" id="PTHR22993">
    <property type="entry name" value="FORMAMIDOPYRIMIDINE-DNA GLYCOSYLASE"/>
    <property type="match status" value="1"/>
</dbReference>
<dbReference type="EMBL" id="JAGGLD010000001">
    <property type="protein sequence ID" value="MBP1999791.1"/>
    <property type="molecule type" value="Genomic_DNA"/>
</dbReference>
<dbReference type="Gene3D" id="3.20.190.10">
    <property type="entry name" value="MutM-like, N-terminal"/>
    <property type="match status" value="1"/>
</dbReference>
<evidence type="ECO:0000256" key="9">
    <source>
        <dbReference type="ARBA" id="ARBA00022771"/>
    </source>
</evidence>
<dbReference type="SUPFAM" id="SSF81624">
    <property type="entry name" value="N-terminal domain of MutM-like DNA repair proteins"/>
    <property type="match status" value="1"/>
</dbReference>
<dbReference type="EC" id="4.2.99.18" evidence="5"/>
<dbReference type="PANTHER" id="PTHR22993:SF9">
    <property type="entry name" value="FORMAMIDOPYRIMIDINE-DNA GLYCOSYLASE"/>
    <property type="match status" value="1"/>
</dbReference>
<evidence type="ECO:0000256" key="2">
    <source>
        <dbReference type="ARBA" id="ARBA00001947"/>
    </source>
</evidence>
<evidence type="ECO:0000256" key="18">
    <source>
        <dbReference type="PROSITE-ProRule" id="PRU00391"/>
    </source>
</evidence>
<evidence type="ECO:0000256" key="11">
    <source>
        <dbReference type="ARBA" id="ARBA00022833"/>
    </source>
</evidence>
<evidence type="ECO:0000256" key="15">
    <source>
        <dbReference type="ARBA" id="ARBA00023268"/>
    </source>
</evidence>
<dbReference type="Gene3D" id="1.10.8.50">
    <property type="match status" value="1"/>
</dbReference>
<keyword evidence="9 18" id="KW-0863">Zinc-finger</keyword>
<dbReference type="GO" id="GO:0008534">
    <property type="term" value="F:oxidized purine nucleobase lesion DNA N-glycosylase activity"/>
    <property type="evidence" value="ECO:0007669"/>
    <property type="project" value="UniProtKB-EC"/>
</dbReference>
<accession>A0ABS4JDJ9</accession>
<evidence type="ECO:0000256" key="10">
    <source>
        <dbReference type="ARBA" id="ARBA00022801"/>
    </source>
</evidence>
<dbReference type="InterPro" id="IPR010663">
    <property type="entry name" value="Znf_FPG/IleRS"/>
</dbReference>
<dbReference type="SMART" id="SM00898">
    <property type="entry name" value="Fapy_DNA_glyco"/>
    <property type="match status" value="1"/>
</dbReference>
<keyword evidence="7" id="KW-0479">Metal-binding</keyword>
<evidence type="ECO:0000256" key="13">
    <source>
        <dbReference type="ARBA" id="ARBA00023204"/>
    </source>
</evidence>
<dbReference type="InterPro" id="IPR012319">
    <property type="entry name" value="FPG_cat"/>
</dbReference>
<evidence type="ECO:0000256" key="8">
    <source>
        <dbReference type="ARBA" id="ARBA00022763"/>
    </source>
</evidence>
<dbReference type="Proteomes" id="UP001519288">
    <property type="component" value="Unassembled WGS sequence"/>
</dbReference>
<keyword evidence="10 21" id="KW-0378">Hydrolase</keyword>
<dbReference type="SUPFAM" id="SSF57716">
    <property type="entry name" value="Glucocorticoid receptor-like (DNA-binding domain)"/>
    <property type="match status" value="1"/>
</dbReference>
<evidence type="ECO:0000256" key="16">
    <source>
        <dbReference type="ARBA" id="ARBA00023295"/>
    </source>
</evidence>
<comment type="caution">
    <text evidence="21">The sequence shown here is derived from an EMBL/GenBank/DDBJ whole genome shotgun (WGS) entry which is preliminary data.</text>
</comment>
<keyword evidence="13" id="KW-0234">DNA repair</keyword>
<evidence type="ECO:0000256" key="17">
    <source>
        <dbReference type="ARBA" id="ARBA00030638"/>
    </source>
</evidence>
<evidence type="ECO:0000256" key="5">
    <source>
        <dbReference type="ARBA" id="ARBA00012720"/>
    </source>
</evidence>
<dbReference type="InterPro" id="IPR000214">
    <property type="entry name" value="Znf_DNA_glyclase/AP_lyase"/>
</dbReference>
<dbReference type="SMART" id="SM01232">
    <property type="entry name" value="H2TH"/>
    <property type="match status" value="1"/>
</dbReference>
<dbReference type="Pfam" id="PF06831">
    <property type="entry name" value="H2TH"/>
    <property type="match status" value="1"/>
</dbReference>
<sequence>MPELPEMDNYRRLLSHEILDTPITDVAVHREKSINVASEVFIQTLVGHKIIYIERRGKHLLFHLDNGRRLLLHLMLGGLMYLGSKEDHPDRTTQIEISFGSKTLYFIGLRLGYLHLHTAKEIDEVLADLGPDLFDRKMNEQKFIQRFAKRRGALKSALINQHVIAGIGNCYADEIVFEAKIQPSSKLQDLTEKDLSDLYHASLKIIHHAIDHGGYIELPLTQDDKLTGGFNDLCQVYDRGGEPCLRCEGTIERAEIGGRKVFFCPKCQDEK</sequence>
<feature type="domain" description="FPG-type" evidence="19">
    <location>
        <begin position="235"/>
        <end position="269"/>
    </location>
</feature>
<organism evidence="21 22">
    <name type="scientific">Paenibacillus shirakamiensis</name>
    <dbReference type="NCBI Taxonomy" id="1265935"/>
    <lineage>
        <taxon>Bacteria</taxon>
        <taxon>Bacillati</taxon>
        <taxon>Bacillota</taxon>
        <taxon>Bacilli</taxon>
        <taxon>Bacillales</taxon>
        <taxon>Paenibacillaceae</taxon>
        <taxon>Paenibacillus</taxon>
    </lineage>
</organism>
<keyword evidence="8" id="KW-0227">DNA damage</keyword>
<keyword evidence="11" id="KW-0862">Zinc</keyword>
<dbReference type="Pfam" id="PF01149">
    <property type="entry name" value="Fapy_DNA_glyco"/>
    <property type="match status" value="1"/>
</dbReference>
<proteinExistence type="inferred from homology"/>
<evidence type="ECO:0000256" key="1">
    <source>
        <dbReference type="ARBA" id="ARBA00001668"/>
    </source>
</evidence>
<dbReference type="EC" id="3.2.2.23" evidence="4"/>
<evidence type="ECO:0000256" key="14">
    <source>
        <dbReference type="ARBA" id="ARBA00023239"/>
    </source>
</evidence>
<keyword evidence="14 21" id="KW-0456">Lyase</keyword>
<evidence type="ECO:0000256" key="3">
    <source>
        <dbReference type="ARBA" id="ARBA00009409"/>
    </source>
</evidence>
<evidence type="ECO:0000256" key="12">
    <source>
        <dbReference type="ARBA" id="ARBA00023125"/>
    </source>
</evidence>
<dbReference type="SUPFAM" id="SSF46946">
    <property type="entry name" value="S13-like H2TH domain"/>
    <property type="match status" value="1"/>
</dbReference>
<keyword evidence="12" id="KW-0238">DNA-binding</keyword>
<dbReference type="InterPro" id="IPR015886">
    <property type="entry name" value="H2TH_FPG"/>
</dbReference>
<evidence type="ECO:0000259" key="19">
    <source>
        <dbReference type="PROSITE" id="PS51066"/>
    </source>
</evidence>
<comment type="catalytic activity">
    <reaction evidence="1">
        <text>Hydrolysis of DNA containing ring-opened 7-methylguanine residues, releasing 2,6-diamino-4-hydroxy-5-(N-methyl)formamidopyrimidine.</text>
        <dbReference type="EC" id="3.2.2.23"/>
    </reaction>
</comment>
<evidence type="ECO:0000256" key="4">
    <source>
        <dbReference type="ARBA" id="ARBA00012024"/>
    </source>
</evidence>
<dbReference type="Pfam" id="PF06827">
    <property type="entry name" value="zf-FPG_IleRS"/>
    <property type="match status" value="1"/>
</dbReference>
<evidence type="ECO:0000313" key="21">
    <source>
        <dbReference type="EMBL" id="MBP1999791.1"/>
    </source>
</evidence>
<comment type="cofactor">
    <cofactor evidence="2">
        <name>Zn(2+)</name>
        <dbReference type="ChEBI" id="CHEBI:29105"/>
    </cofactor>
</comment>
<evidence type="ECO:0000313" key="22">
    <source>
        <dbReference type="Proteomes" id="UP001519288"/>
    </source>
</evidence>
<protein>
    <recommendedName>
        <fullName evidence="6">Formamidopyrimidine-DNA glycosylase</fullName>
        <ecNumber evidence="4">3.2.2.23</ecNumber>
        <ecNumber evidence="5">4.2.99.18</ecNumber>
    </recommendedName>
    <alternativeName>
        <fullName evidence="17">DNA-(apurinic or apyrimidinic site) lyase MutM</fullName>
    </alternativeName>
</protein>
<name>A0ABS4JDJ9_9BACL</name>
<dbReference type="PROSITE" id="PS51068">
    <property type="entry name" value="FPG_CAT"/>
    <property type="match status" value="1"/>
</dbReference>
<comment type="similarity">
    <text evidence="3">Belongs to the FPG family.</text>
</comment>
<reference evidence="21 22" key="1">
    <citation type="submission" date="2021-03" db="EMBL/GenBank/DDBJ databases">
        <title>Genomic Encyclopedia of Type Strains, Phase IV (KMG-IV): sequencing the most valuable type-strain genomes for metagenomic binning, comparative biology and taxonomic classification.</title>
        <authorList>
            <person name="Goeker M."/>
        </authorList>
    </citation>
    <scope>NUCLEOTIDE SEQUENCE [LARGE SCALE GENOMIC DNA]</scope>
    <source>
        <strain evidence="21 22">DSM 26806</strain>
    </source>
</reference>
<evidence type="ECO:0000256" key="7">
    <source>
        <dbReference type="ARBA" id="ARBA00022723"/>
    </source>
</evidence>
<dbReference type="PROSITE" id="PS51066">
    <property type="entry name" value="ZF_FPG_2"/>
    <property type="match status" value="1"/>
</dbReference>
<evidence type="ECO:0000256" key="6">
    <source>
        <dbReference type="ARBA" id="ARBA00016240"/>
    </source>
</evidence>
<keyword evidence="15" id="KW-0511">Multifunctional enzyme</keyword>
<dbReference type="RefSeq" id="WP_209859335.1">
    <property type="nucleotide sequence ID" value="NZ_JAGGLD010000001.1"/>
</dbReference>
<evidence type="ECO:0000259" key="20">
    <source>
        <dbReference type="PROSITE" id="PS51068"/>
    </source>
</evidence>
<dbReference type="GO" id="GO:0140078">
    <property type="term" value="F:class I DNA-(apurinic or apyrimidinic site) endonuclease activity"/>
    <property type="evidence" value="ECO:0007669"/>
    <property type="project" value="UniProtKB-EC"/>
</dbReference>